<dbReference type="EMBL" id="FO082871">
    <property type="protein sequence ID" value="CCF73022.1"/>
    <property type="molecule type" value="Genomic_DNA"/>
</dbReference>
<sequence length="232" mass="26298">MSKYLKAYLQVLRLNKRKSGLPVNLKFLNFPRENLVPKPLRENNRVRKIDLAECFCLSVGDLVQVLHGQDMGKQGVVLEINRRKNTVVVDGCNMRQVFWHPKYGEVGIPSLYTQEVPIHITNVALVDPVLKKPTVVKKRHMMDGQIVRISKISGCAIPEPIDAKLLKRPRHFNDFLHKKINPPMKEIYAQKDPVSFAILESLANEIIARQSDKITAASDNNIINSTSVVSND</sequence>
<dbReference type="InterPro" id="IPR008991">
    <property type="entry name" value="Translation_prot_SH3-like_sf"/>
</dbReference>
<dbReference type="InterPro" id="IPR014722">
    <property type="entry name" value="Rib_uL2_dom2"/>
</dbReference>
<evidence type="ECO:0000256" key="4">
    <source>
        <dbReference type="ARBA" id="ARBA00022980"/>
    </source>
</evidence>
<dbReference type="GO" id="GO:0003735">
    <property type="term" value="F:structural constituent of ribosome"/>
    <property type="evidence" value="ECO:0007669"/>
    <property type="project" value="InterPro"/>
</dbReference>
<comment type="subunit">
    <text evidence="3">Part of the 50S ribosomal subunit.</text>
</comment>
<evidence type="ECO:0000256" key="2">
    <source>
        <dbReference type="ARBA" id="ARBA00010618"/>
    </source>
</evidence>
<accession>I7J5M0</accession>
<dbReference type="AlphaFoldDB" id="I7J5M0"/>
<dbReference type="InterPro" id="IPR041988">
    <property type="entry name" value="Ribosomal_uL24_KOW"/>
</dbReference>
<reference evidence="8 9" key="3">
    <citation type="journal article" date="2016" name="Sci. Rep.">
        <title>Genome-wide diversity and gene expression profiling of Babesia microti isolates identify polymorphic genes that mediate host-pathogen interactions.</title>
        <authorList>
            <person name="Silva J.C."/>
            <person name="Cornillot E."/>
            <person name="McCracken C."/>
            <person name="Usmani-Brown S."/>
            <person name="Dwivedi A."/>
            <person name="Ifeonu O.O."/>
            <person name="Crabtree J."/>
            <person name="Gotia H.T."/>
            <person name="Virji A.Z."/>
            <person name="Reynes C."/>
            <person name="Colinge J."/>
            <person name="Kumar V."/>
            <person name="Lawres L."/>
            <person name="Pazzi J.E."/>
            <person name="Pablo J.V."/>
            <person name="Hung C."/>
            <person name="Brancato J."/>
            <person name="Kumari P."/>
            <person name="Orvis J."/>
            <person name="Tretina K."/>
            <person name="Chibucos M."/>
            <person name="Ott S."/>
            <person name="Sadzewicz L."/>
            <person name="Sengamalay N."/>
            <person name="Shetty A.C."/>
            <person name="Su Q."/>
            <person name="Tallon L."/>
            <person name="Fraser C.M."/>
            <person name="Frutos R."/>
            <person name="Molina D.M."/>
            <person name="Krause P.J."/>
            <person name="Ben Mamoun C."/>
        </authorList>
    </citation>
    <scope>NUCLEOTIDE SEQUENCE [LARGE SCALE GENOMIC DNA]</scope>
    <source>
        <strain evidence="8 9">RI</strain>
    </source>
</reference>
<dbReference type="HAMAP" id="MF_01326_B">
    <property type="entry name" value="Ribosomal_uL24_B"/>
    <property type="match status" value="1"/>
</dbReference>
<organism evidence="8 9">
    <name type="scientific">Babesia microti (strain RI)</name>
    <dbReference type="NCBI Taxonomy" id="1133968"/>
    <lineage>
        <taxon>Eukaryota</taxon>
        <taxon>Sar</taxon>
        <taxon>Alveolata</taxon>
        <taxon>Apicomplexa</taxon>
        <taxon>Aconoidasida</taxon>
        <taxon>Piroplasmida</taxon>
        <taxon>Babesiidae</taxon>
        <taxon>Babesia</taxon>
    </lineage>
</organism>
<dbReference type="KEGG" id="bmic:BMR1_01G02840"/>
<evidence type="ECO:0000256" key="6">
    <source>
        <dbReference type="ARBA" id="ARBA00035282"/>
    </source>
</evidence>
<dbReference type="GO" id="GO:0006412">
    <property type="term" value="P:translation"/>
    <property type="evidence" value="ECO:0007669"/>
    <property type="project" value="InterPro"/>
</dbReference>
<dbReference type="CDD" id="cd06089">
    <property type="entry name" value="KOW_RPL26"/>
    <property type="match status" value="1"/>
</dbReference>
<evidence type="ECO:0000313" key="8">
    <source>
        <dbReference type="EMBL" id="CCF73022.1"/>
    </source>
</evidence>
<proteinExistence type="inferred from homology"/>
<dbReference type="SMART" id="SM00739">
    <property type="entry name" value="KOW"/>
    <property type="match status" value="1"/>
</dbReference>
<feature type="domain" description="KOW" evidence="7">
    <location>
        <begin position="56"/>
        <end position="83"/>
    </location>
</feature>
<evidence type="ECO:0000256" key="3">
    <source>
        <dbReference type="ARBA" id="ARBA00011838"/>
    </source>
</evidence>
<name>I7J5M0_BABMR</name>
<gene>
    <name evidence="8" type="ORF">BMR1_01G02840</name>
</gene>
<keyword evidence="5" id="KW-0687">Ribonucleoprotein</keyword>
<evidence type="ECO:0000259" key="7">
    <source>
        <dbReference type="SMART" id="SM00739"/>
    </source>
</evidence>
<dbReference type="SUPFAM" id="SSF50104">
    <property type="entry name" value="Translation proteins SH3-like domain"/>
    <property type="match status" value="1"/>
</dbReference>
<dbReference type="Pfam" id="PF17136">
    <property type="entry name" value="ribosomal_L24"/>
    <property type="match status" value="1"/>
</dbReference>
<dbReference type="InterPro" id="IPR003256">
    <property type="entry name" value="Ribosomal_uL24"/>
</dbReference>
<dbReference type="OMA" id="IVDGCNM"/>
<dbReference type="OrthoDB" id="359154at2759"/>
<reference evidence="8 9" key="1">
    <citation type="journal article" date="2012" name="Nucleic Acids Res.">
        <title>Sequencing of the smallest Apicomplexan genome from the human pathogen Babesia microti.</title>
        <authorList>
            <person name="Cornillot E."/>
            <person name="Hadj-Kaddour K."/>
            <person name="Dassouli A."/>
            <person name="Noel B."/>
            <person name="Ranwez V."/>
            <person name="Vacherie B."/>
            <person name="Augagneur Y."/>
            <person name="Bres V."/>
            <person name="Duclos A."/>
            <person name="Randazzo S."/>
            <person name="Carcy B."/>
            <person name="Debierre-Grockiego F."/>
            <person name="Delbecq S."/>
            <person name="Moubri-Menage K."/>
            <person name="Shams-Eldin H."/>
            <person name="Usmani-Brown S."/>
            <person name="Bringaud F."/>
            <person name="Wincker P."/>
            <person name="Vivares C.P."/>
            <person name="Schwarz R.T."/>
            <person name="Schetters T.P."/>
            <person name="Krause P.J."/>
            <person name="Gorenflot A."/>
            <person name="Berry V."/>
            <person name="Barbe V."/>
            <person name="Ben Mamoun C."/>
        </authorList>
    </citation>
    <scope>NUCLEOTIDE SEQUENCE [LARGE SCALE GENOMIC DNA]</scope>
    <source>
        <strain evidence="8 9">RI</strain>
    </source>
</reference>
<keyword evidence="4 8" id="KW-0689">Ribosomal protein</keyword>
<dbReference type="NCBIfam" id="TIGR01079">
    <property type="entry name" value="rplX_bact"/>
    <property type="match status" value="1"/>
</dbReference>
<dbReference type="GeneID" id="24423640"/>
<dbReference type="InterPro" id="IPR057264">
    <property type="entry name" value="Ribosomal_uL24_C"/>
</dbReference>
<dbReference type="Pfam" id="PF00467">
    <property type="entry name" value="KOW"/>
    <property type="match status" value="1"/>
</dbReference>
<dbReference type="GO" id="GO:0003723">
    <property type="term" value="F:RNA binding"/>
    <property type="evidence" value="ECO:0007669"/>
    <property type="project" value="InterPro"/>
</dbReference>
<protein>
    <recommendedName>
        <fullName evidence="6">Large ribosomal subunit protein uL24c</fullName>
    </recommendedName>
</protein>
<dbReference type="VEuPathDB" id="PiroplasmaDB:BMR1_01G02840"/>
<comment type="function">
    <text evidence="1">One of two assembly initiator proteins, it binds directly to the 5'-end of the 23S rRNA, where it nucleates assembly of the 50S subunit.</text>
</comment>
<reference evidence="8 9" key="2">
    <citation type="journal article" date="2013" name="PLoS ONE">
        <title>Whole genome mapping and re-organization of the nuclear and mitochondrial genomes of Babesia microti isolates.</title>
        <authorList>
            <person name="Cornillot E."/>
            <person name="Dassouli A."/>
            <person name="Garg A."/>
            <person name="Pachikara N."/>
            <person name="Randazzo S."/>
            <person name="Depoix D."/>
            <person name="Carcy B."/>
            <person name="Delbecq S."/>
            <person name="Frutos R."/>
            <person name="Silva J.C."/>
            <person name="Sutton R."/>
            <person name="Krause P.J."/>
            <person name="Mamoun C.B."/>
        </authorList>
    </citation>
    <scope>NUCLEOTIDE SEQUENCE [LARGE SCALE GENOMIC DNA]</scope>
    <source>
        <strain evidence="8 9">RI</strain>
    </source>
</reference>
<evidence type="ECO:0000256" key="1">
    <source>
        <dbReference type="ARBA" id="ARBA00004072"/>
    </source>
</evidence>
<dbReference type="InterPro" id="IPR005824">
    <property type="entry name" value="KOW"/>
</dbReference>
<dbReference type="PANTHER" id="PTHR12903">
    <property type="entry name" value="MITOCHONDRIAL RIBOSOMAL PROTEIN L24"/>
    <property type="match status" value="1"/>
</dbReference>
<keyword evidence="9" id="KW-1185">Reference proteome</keyword>
<dbReference type="Gene3D" id="2.30.30.30">
    <property type="match status" value="1"/>
</dbReference>
<dbReference type="GO" id="GO:0005840">
    <property type="term" value="C:ribosome"/>
    <property type="evidence" value="ECO:0007669"/>
    <property type="project" value="UniProtKB-KW"/>
</dbReference>
<comment type="similarity">
    <text evidence="2">Belongs to the universal ribosomal protein uL24 family.</text>
</comment>
<evidence type="ECO:0000313" key="9">
    <source>
        <dbReference type="Proteomes" id="UP000002899"/>
    </source>
</evidence>
<evidence type="ECO:0000256" key="5">
    <source>
        <dbReference type="ARBA" id="ARBA00023274"/>
    </source>
</evidence>
<dbReference type="GO" id="GO:1990904">
    <property type="term" value="C:ribonucleoprotein complex"/>
    <property type="evidence" value="ECO:0007669"/>
    <property type="project" value="UniProtKB-KW"/>
</dbReference>
<dbReference type="Proteomes" id="UP000002899">
    <property type="component" value="Chromosome I"/>
</dbReference>
<dbReference type="RefSeq" id="XP_012647631.1">
    <property type="nucleotide sequence ID" value="XM_012792177.1"/>
</dbReference>